<feature type="transmembrane region" description="Helical" evidence="1">
    <location>
        <begin position="9"/>
        <end position="32"/>
    </location>
</feature>
<dbReference type="Proteomes" id="UP001596473">
    <property type="component" value="Unassembled WGS sequence"/>
</dbReference>
<name>A0ABW2QZP1_9NEIS</name>
<protein>
    <recommendedName>
        <fullName evidence="4">Lipoprotein</fullName>
    </recommendedName>
</protein>
<keyword evidence="3" id="KW-1185">Reference proteome</keyword>
<gene>
    <name evidence="2" type="ORF">ACFQNF_14850</name>
</gene>
<dbReference type="RefSeq" id="WP_380188715.1">
    <property type="nucleotide sequence ID" value="NZ_JBHTBQ010000033.1"/>
</dbReference>
<keyword evidence="1" id="KW-1133">Transmembrane helix</keyword>
<evidence type="ECO:0000256" key="1">
    <source>
        <dbReference type="SAM" id="Phobius"/>
    </source>
</evidence>
<keyword evidence="1" id="KW-0472">Membrane</keyword>
<evidence type="ECO:0000313" key="2">
    <source>
        <dbReference type="EMBL" id="MFC7421141.1"/>
    </source>
</evidence>
<proteinExistence type="predicted"/>
<dbReference type="EMBL" id="JBHTBQ010000033">
    <property type="protein sequence ID" value="MFC7421141.1"/>
    <property type="molecule type" value="Genomic_DNA"/>
</dbReference>
<evidence type="ECO:0008006" key="4">
    <source>
        <dbReference type="Google" id="ProtNLM"/>
    </source>
</evidence>
<reference evidence="3" key="1">
    <citation type="journal article" date="2019" name="Int. J. Syst. Evol. Microbiol.">
        <title>The Global Catalogue of Microorganisms (GCM) 10K type strain sequencing project: providing services to taxonomists for standard genome sequencing and annotation.</title>
        <authorList>
            <consortium name="The Broad Institute Genomics Platform"/>
            <consortium name="The Broad Institute Genome Sequencing Center for Infectious Disease"/>
            <person name="Wu L."/>
            <person name="Ma J."/>
        </authorList>
    </citation>
    <scope>NUCLEOTIDE SEQUENCE [LARGE SCALE GENOMIC DNA]</scope>
    <source>
        <strain evidence="3">CCUG 62945</strain>
    </source>
</reference>
<sequence>MIVKRIKSYVVASLVIVLLNGCALVSIAGIGIRIAVEDANQQYKWEQEKYWLDFYGRQSIEVNCWAHPGVDPKANISFEFKSRADIFGVEALHCNGIGKSTILPLWRPQYEFTLARNTYQLDLTNPDQSKWVDETLKSISFTQSYQNAQRLDIHIYPNNETRMLFITGYPNHMRWIAGENTGKKSKIPSFSPNYPYPLNETAPPQVDIGLFFNEAEDLPVQNNK</sequence>
<organism evidence="2 3">
    <name type="scientific">Iodobacter arcticus</name>
    <dbReference type="NCBI Taxonomy" id="590593"/>
    <lineage>
        <taxon>Bacteria</taxon>
        <taxon>Pseudomonadati</taxon>
        <taxon>Pseudomonadota</taxon>
        <taxon>Betaproteobacteria</taxon>
        <taxon>Neisseriales</taxon>
        <taxon>Chitinibacteraceae</taxon>
        <taxon>Iodobacter</taxon>
    </lineage>
</organism>
<evidence type="ECO:0000313" key="3">
    <source>
        <dbReference type="Proteomes" id="UP001596473"/>
    </source>
</evidence>
<accession>A0ABW2QZP1</accession>
<keyword evidence="1" id="KW-0812">Transmembrane</keyword>
<comment type="caution">
    <text evidence="2">The sequence shown here is derived from an EMBL/GenBank/DDBJ whole genome shotgun (WGS) entry which is preliminary data.</text>
</comment>